<reference evidence="4" key="2">
    <citation type="submission" date="2021-04" db="EMBL/GenBank/DDBJ databases">
        <authorList>
            <person name="Gilroy R."/>
        </authorList>
    </citation>
    <scope>NUCLEOTIDE SEQUENCE</scope>
    <source>
        <strain evidence="4">687</strain>
    </source>
</reference>
<organism evidence="4 5">
    <name type="scientific">Candidatus Anaerobiospirillum merdipullorum</name>
    <dbReference type="NCBI Taxonomy" id="2838450"/>
    <lineage>
        <taxon>Bacteria</taxon>
        <taxon>Pseudomonadati</taxon>
        <taxon>Pseudomonadota</taxon>
        <taxon>Gammaproteobacteria</taxon>
        <taxon>Aeromonadales</taxon>
        <taxon>Succinivibrionaceae</taxon>
        <taxon>Anaerobiospirillum</taxon>
    </lineage>
</organism>
<dbReference type="Pfam" id="PF08032">
    <property type="entry name" value="SpoU_sub_bind"/>
    <property type="match status" value="1"/>
</dbReference>
<dbReference type="GO" id="GO:0032259">
    <property type="term" value="P:methylation"/>
    <property type="evidence" value="ECO:0007669"/>
    <property type="project" value="UniProtKB-KW"/>
</dbReference>
<dbReference type="Proteomes" id="UP000824150">
    <property type="component" value="Unassembled WGS sequence"/>
</dbReference>
<accession>A0A9E2KQB0</accession>
<feature type="domain" description="RNA 2-O ribose methyltransferase substrate binding" evidence="3">
    <location>
        <begin position="12"/>
        <end position="89"/>
    </location>
</feature>
<dbReference type="PANTHER" id="PTHR46429">
    <property type="entry name" value="23S RRNA (GUANOSINE-2'-O-)-METHYLTRANSFERASE RLMB"/>
    <property type="match status" value="1"/>
</dbReference>
<evidence type="ECO:0000256" key="2">
    <source>
        <dbReference type="ARBA" id="ARBA00022679"/>
    </source>
</evidence>
<dbReference type="GO" id="GO:0005829">
    <property type="term" value="C:cytosol"/>
    <property type="evidence" value="ECO:0007669"/>
    <property type="project" value="TreeGrafter"/>
</dbReference>
<dbReference type="InterPro" id="IPR029028">
    <property type="entry name" value="Alpha/beta_knot_MTases"/>
</dbReference>
<protein>
    <submittedName>
        <fullName evidence="4">23S rRNA (Guanosine(2251)-2'-O)-methyltransferase RlmB</fullName>
    </submittedName>
</protein>
<dbReference type="InterPro" id="IPR001537">
    <property type="entry name" value="SpoU_MeTrfase"/>
</dbReference>
<dbReference type="InterPro" id="IPR029026">
    <property type="entry name" value="tRNA_m1G_MTases_N"/>
</dbReference>
<sequence>MVNKTRSSTRELCYGINAVETALQQSPELILNAWVLKSRVEDKRIAKLLDGLNACGVHVQFPQRHFLDEKTEGGVHQGIVLELRARPPKNEHDLEDVLDSPDFNAQQALFLILDGVTDPHNLGACMRSAWAAGALGVIVPRDKSAPLNPAARKAASGAADVLPLYAVTNLARVLDKLNDAAFTIVGLAGEAEQSLYQCNLQGPVALVMGSEESGMRRLTREKCTALAKIPMAAGVESLNVSVAAGISLFEAVRQRLPQA</sequence>
<evidence type="ECO:0000256" key="1">
    <source>
        <dbReference type="ARBA" id="ARBA00022603"/>
    </source>
</evidence>
<dbReference type="SUPFAM" id="SSF55315">
    <property type="entry name" value="L30e-like"/>
    <property type="match status" value="1"/>
</dbReference>
<reference evidence="4" key="1">
    <citation type="journal article" date="2021" name="PeerJ">
        <title>Extensive microbial diversity within the chicken gut microbiome revealed by metagenomics and culture.</title>
        <authorList>
            <person name="Gilroy R."/>
            <person name="Ravi A."/>
            <person name="Getino M."/>
            <person name="Pursley I."/>
            <person name="Horton D.L."/>
            <person name="Alikhan N.F."/>
            <person name="Baker D."/>
            <person name="Gharbi K."/>
            <person name="Hall N."/>
            <person name="Watson M."/>
            <person name="Adriaenssens E.M."/>
            <person name="Foster-Nyarko E."/>
            <person name="Jarju S."/>
            <person name="Secka A."/>
            <person name="Antonio M."/>
            <person name="Oren A."/>
            <person name="Chaudhuri R.R."/>
            <person name="La Ragione R."/>
            <person name="Hildebrand F."/>
            <person name="Pallen M.J."/>
        </authorList>
    </citation>
    <scope>NUCLEOTIDE SEQUENCE</scope>
    <source>
        <strain evidence="4">687</strain>
    </source>
</reference>
<dbReference type="InterPro" id="IPR029064">
    <property type="entry name" value="Ribosomal_eL30-like_sf"/>
</dbReference>
<dbReference type="SMART" id="SM00967">
    <property type="entry name" value="SpoU_sub_bind"/>
    <property type="match status" value="1"/>
</dbReference>
<keyword evidence="2" id="KW-0808">Transferase</keyword>
<dbReference type="NCBIfam" id="TIGR00186">
    <property type="entry name" value="rRNA_methyl_3"/>
    <property type="match status" value="1"/>
</dbReference>
<dbReference type="InterPro" id="IPR004441">
    <property type="entry name" value="rRNA_MeTrfase_TrmH"/>
</dbReference>
<dbReference type="EMBL" id="JAHLFG010000084">
    <property type="protein sequence ID" value="MBU3827338.1"/>
    <property type="molecule type" value="Genomic_DNA"/>
</dbReference>
<dbReference type="Gene3D" id="3.40.1280.10">
    <property type="match status" value="1"/>
</dbReference>
<evidence type="ECO:0000313" key="4">
    <source>
        <dbReference type="EMBL" id="MBU3827338.1"/>
    </source>
</evidence>
<dbReference type="SUPFAM" id="SSF75217">
    <property type="entry name" value="alpha/beta knot"/>
    <property type="match status" value="1"/>
</dbReference>
<dbReference type="Gene3D" id="3.30.1330.30">
    <property type="match status" value="1"/>
</dbReference>
<evidence type="ECO:0000259" key="3">
    <source>
        <dbReference type="SMART" id="SM00967"/>
    </source>
</evidence>
<name>A0A9E2KQB0_9GAMM</name>
<dbReference type="CDD" id="cd18103">
    <property type="entry name" value="SpoU-like_RlmB"/>
    <property type="match status" value="1"/>
</dbReference>
<dbReference type="InterPro" id="IPR013123">
    <property type="entry name" value="SpoU_subst-bd"/>
</dbReference>
<dbReference type="GO" id="GO:0006396">
    <property type="term" value="P:RNA processing"/>
    <property type="evidence" value="ECO:0007669"/>
    <property type="project" value="InterPro"/>
</dbReference>
<dbReference type="AlphaFoldDB" id="A0A9E2KQB0"/>
<dbReference type="GO" id="GO:0008173">
    <property type="term" value="F:RNA methyltransferase activity"/>
    <property type="evidence" value="ECO:0007669"/>
    <property type="project" value="InterPro"/>
</dbReference>
<proteinExistence type="predicted"/>
<gene>
    <name evidence="4" type="primary">rlmB</name>
    <name evidence="4" type="ORF">IAA31_07630</name>
</gene>
<comment type="caution">
    <text evidence="4">The sequence shown here is derived from an EMBL/GenBank/DDBJ whole genome shotgun (WGS) entry which is preliminary data.</text>
</comment>
<dbReference type="GO" id="GO:0003723">
    <property type="term" value="F:RNA binding"/>
    <property type="evidence" value="ECO:0007669"/>
    <property type="project" value="InterPro"/>
</dbReference>
<dbReference type="Pfam" id="PF00588">
    <property type="entry name" value="SpoU_methylase"/>
    <property type="match status" value="1"/>
</dbReference>
<keyword evidence="1" id="KW-0489">Methyltransferase</keyword>
<dbReference type="PANTHER" id="PTHR46429:SF1">
    <property type="entry name" value="23S RRNA (GUANOSINE-2'-O-)-METHYLTRANSFERASE RLMB"/>
    <property type="match status" value="1"/>
</dbReference>
<evidence type="ECO:0000313" key="5">
    <source>
        <dbReference type="Proteomes" id="UP000824150"/>
    </source>
</evidence>